<gene>
    <name evidence="2" type="ORF">PX52LOC_03646</name>
</gene>
<dbReference type="KEGG" id="lrs:PX52LOC_03646"/>
<dbReference type="EMBL" id="CP042425">
    <property type="protein sequence ID" value="QEL16683.1"/>
    <property type="molecule type" value="Genomic_DNA"/>
</dbReference>
<keyword evidence="3" id="KW-1185">Reference proteome</keyword>
<keyword evidence="1" id="KW-0732">Signal</keyword>
<feature type="chain" id="PRO_5023059505" evidence="1">
    <location>
        <begin position="21"/>
        <end position="227"/>
    </location>
</feature>
<accession>A0A5C1AER1</accession>
<dbReference type="Proteomes" id="UP000324974">
    <property type="component" value="Chromosome"/>
</dbReference>
<reference evidence="3" key="1">
    <citation type="submission" date="2019-08" db="EMBL/GenBank/DDBJ databases">
        <title>Limnoglobus roseus gen. nov., sp. nov., a novel freshwater planctomycete with a giant genome from the family Gemmataceae.</title>
        <authorList>
            <person name="Kulichevskaya I.S."/>
            <person name="Naumoff D.G."/>
            <person name="Miroshnikov K."/>
            <person name="Ivanova A."/>
            <person name="Philippov D.A."/>
            <person name="Hakobyan A."/>
            <person name="Rijpstra I.C."/>
            <person name="Sinninghe Damste J.S."/>
            <person name="Liesack W."/>
            <person name="Dedysh S.N."/>
        </authorList>
    </citation>
    <scope>NUCLEOTIDE SEQUENCE [LARGE SCALE GENOMIC DNA]</scope>
    <source>
        <strain evidence="3">PX52</strain>
    </source>
</reference>
<proteinExistence type="predicted"/>
<dbReference type="AlphaFoldDB" id="A0A5C1AER1"/>
<organism evidence="2 3">
    <name type="scientific">Limnoglobus roseus</name>
    <dbReference type="NCBI Taxonomy" id="2598579"/>
    <lineage>
        <taxon>Bacteria</taxon>
        <taxon>Pseudomonadati</taxon>
        <taxon>Planctomycetota</taxon>
        <taxon>Planctomycetia</taxon>
        <taxon>Gemmatales</taxon>
        <taxon>Gemmataceae</taxon>
        <taxon>Limnoglobus</taxon>
    </lineage>
</organism>
<evidence type="ECO:0000313" key="3">
    <source>
        <dbReference type="Proteomes" id="UP000324974"/>
    </source>
</evidence>
<dbReference type="RefSeq" id="WP_149111376.1">
    <property type="nucleotide sequence ID" value="NZ_CP042425.1"/>
</dbReference>
<evidence type="ECO:0000256" key="1">
    <source>
        <dbReference type="SAM" id="SignalP"/>
    </source>
</evidence>
<name>A0A5C1AER1_9BACT</name>
<evidence type="ECO:0000313" key="2">
    <source>
        <dbReference type="EMBL" id="QEL16683.1"/>
    </source>
</evidence>
<feature type="signal peptide" evidence="1">
    <location>
        <begin position="1"/>
        <end position="20"/>
    </location>
</feature>
<protein>
    <submittedName>
        <fullName evidence="2">RNA polymerase sigma factor</fullName>
    </submittedName>
</protein>
<sequence>MLARLLAMLAALFLAPAAHAEQGPGEDDRCRTEAEKAVTIQVTVMKTIDGEKAKEVTVEAKVLGVERSKAKLKKGDTVTIAYSLPTVRRAGPTRPPVLEAGEVYPAFLNKRDQSFAPAAAASSFRMTPEPPYTDKKAQQFGRAVLKVEELINGTPTGEKAEKLKAEVVGIGTGGDVMYRWIQARLGDEQRSLEAWIRDTNPAPEKSKELKAMIAFLQKVSIEIDAPK</sequence>
<dbReference type="OrthoDB" id="9854239at2"/>